<name>C9LPU6_9FIRM</name>
<evidence type="ECO:0000313" key="1">
    <source>
        <dbReference type="EMBL" id="EEW97582.1"/>
    </source>
</evidence>
<evidence type="ECO:0000313" key="2">
    <source>
        <dbReference type="Proteomes" id="UP000004736"/>
    </source>
</evidence>
<comment type="caution">
    <text evidence="1">The sequence shown here is derived from an EMBL/GenBank/DDBJ whole genome shotgun (WGS) entry which is preliminary data.</text>
</comment>
<keyword evidence="2" id="KW-1185">Reference proteome</keyword>
<sequence>MVTDPSHPLRMMVDVFLIMTPFPPIVILNGGKNAVGERRETG</sequence>
<dbReference type="EMBL" id="ACIM02000001">
    <property type="protein sequence ID" value="EEW97582.1"/>
    <property type="molecule type" value="Genomic_DNA"/>
</dbReference>
<organism evidence="1 2">
    <name type="scientific">Dialister invisus DSM 15470</name>
    <dbReference type="NCBI Taxonomy" id="592028"/>
    <lineage>
        <taxon>Bacteria</taxon>
        <taxon>Bacillati</taxon>
        <taxon>Bacillota</taxon>
        <taxon>Negativicutes</taxon>
        <taxon>Veillonellales</taxon>
        <taxon>Veillonellaceae</taxon>
        <taxon>Dialister</taxon>
    </lineage>
</organism>
<gene>
    <name evidence="1" type="ORF">GCWU000321_01576</name>
</gene>
<dbReference type="STRING" id="592028.GCWU000321_01576"/>
<dbReference type="HOGENOM" id="CLU_3250598_0_0_9"/>
<dbReference type="Proteomes" id="UP000004736">
    <property type="component" value="Unassembled WGS sequence"/>
</dbReference>
<accession>C9LPU6</accession>
<dbReference type="AlphaFoldDB" id="C9LPU6"/>
<protein>
    <submittedName>
        <fullName evidence="1">Uncharacterized protein</fullName>
    </submittedName>
</protein>
<reference evidence="1" key="1">
    <citation type="submission" date="2009-09" db="EMBL/GenBank/DDBJ databases">
        <authorList>
            <person name="Weinstock G."/>
            <person name="Sodergren E."/>
            <person name="Clifton S."/>
            <person name="Fulton L."/>
            <person name="Fulton B."/>
            <person name="Courtney L."/>
            <person name="Fronick C."/>
            <person name="Harrison M."/>
            <person name="Strong C."/>
            <person name="Farmer C."/>
            <person name="Delahaunty K."/>
            <person name="Markovic C."/>
            <person name="Hall O."/>
            <person name="Minx P."/>
            <person name="Tomlinson C."/>
            <person name="Mitreva M."/>
            <person name="Nelson J."/>
            <person name="Hou S."/>
            <person name="Wollam A."/>
            <person name="Pepin K.H."/>
            <person name="Johnson M."/>
            <person name="Bhonagiri V."/>
            <person name="Nash W.E."/>
            <person name="Warren W."/>
            <person name="Chinwalla A."/>
            <person name="Mardis E.R."/>
            <person name="Wilson R.K."/>
        </authorList>
    </citation>
    <scope>NUCLEOTIDE SEQUENCE [LARGE SCALE GENOMIC DNA]</scope>
    <source>
        <strain evidence="1">DSM 15470</strain>
    </source>
</reference>
<proteinExistence type="predicted"/>